<accession>A0A520S4C2</accession>
<dbReference type="PANTHER" id="PTHR37309:SF1">
    <property type="entry name" value="SLR0284 PROTEIN"/>
    <property type="match status" value="1"/>
</dbReference>
<dbReference type="EMBL" id="SHAG01000003">
    <property type="protein sequence ID" value="RZO77328.1"/>
    <property type="molecule type" value="Genomic_DNA"/>
</dbReference>
<gene>
    <name evidence="2" type="ORF">EVA68_01700</name>
</gene>
<dbReference type="PANTHER" id="PTHR37309">
    <property type="entry name" value="SLR0284 PROTEIN"/>
    <property type="match status" value="1"/>
</dbReference>
<keyword evidence="1" id="KW-0812">Transmembrane</keyword>
<keyword evidence="1" id="KW-1133">Transmembrane helix</keyword>
<sequence>MLDTIFRILSLGLVIFVLAKSMRGITVSGYSTAVLVALTYALANETLGTLLSLLTMPLIIVTIGTFKLIINTLLLLITDQLIDGFQIKDLRTTFLMAILITVSHTILDWTF</sequence>
<keyword evidence="1" id="KW-0472">Membrane</keyword>
<name>A0A520S4C2_9GAMM</name>
<reference evidence="2 3" key="1">
    <citation type="submission" date="2019-02" db="EMBL/GenBank/DDBJ databases">
        <title>Prokaryotic population dynamics and viral predation in marine succession experiment using metagenomics: the confinement effect.</title>
        <authorList>
            <person name="Haro-Moreno J.M."/>
            <person name="Rodriguez-Valera F."/>
            <person name="Lopez-Perez M."/>
        </authorList>
    </citation>
    <scope>NUCLEOTIDE SEQUENCE [LARGE SCALE GENOMIC DNA]</scope>
    <source>
        <strain evidence="2">MED-G157</strain>
    </source>
</reference>
<evidence type="ECO:0000313" key="3">
    <source>
        <dbReference type="Proteomes" id="UP000316199"/>
    </source>
</evidence>
<feature type="transmembrane region" description="Helical" evidence="1">
    <location>
        <begin position="53"/>
        <end position="78"/>
    </location>
</feature>
<dbReference type="Proteomes" id="UP000316199">
    <property type="component" value="Unassembled WGS sequence"/>
</dbReference>
<feature type="transmembrane region" description="Helical" evidence="1">
    <location>
        <begin position="90"/>
        <end position="107"/>
    </location>
</feature>
<dbReference type="Pfam" id="PF04020">
    <property type="entry name" value="Phage_holin_4_2"/>
    <property type="match status" value="1"/>
</dbReference>
<proteinExistence type="predicted"/>
<comment type="caution">
    <text evidence="2">The sequence shown here is derived from an EMBL/GenBank/DDBJ whole genome shotgun (WGS) entry which is preliminary data.</text>
</comment>
<organism evidence="2 3">
    <name type="scientific">OM182 bacterium</name>
    <dbReference type="NCBI Taxonomy" id="2510334"/>
    <lineage>
        <taxon>Bacteria</taxon>
        <taxon>Pseudomonadati</taxon>
        <taxon>Pseudomonadota</taxon>
        <taxon>Gammaproteobacteria</taxon>
        <taxon>OMG group</taxon>
        <taxon>OM182 clade</taxon>
    </lineage>
</organism>
<dbReference type="InterPro" id="IPR007165">
    <property type="entry name" value="Phage_holin_4_2"/>
</dbReference>
<evidence type="ECO:0000256" key="1">
    <source>
        <dbReference type="SAM" id="Phobius"/>
    </source>
</evidence>
<protein>
    <submittedName>
        <fullName evidence="2">Phage holin family protein</fullName>
    </submittedName>
</protein>
<evidence type="ECO:0000313" key="2">
    <source>
        <dbReference type="EMBL" id="RZO77328.1"/>
    </source>
</evidence>
<dbReference type="AlphaFoldDB" id="A0A520S4C2"/>